<dbReference type="CTD" id="9144"/>
<dbReference type="FunCoup" id="A0A6P7YMV5">
    <property type="interactions" value="829"/>
</dbReference>
<evidence type="ECO:0000313" key="10">
    <source>
        <dbReference type="RefSeq" id="XP_030064515.1"/>
    </source>
</evidence>
<dbReference type="Proteomes" id="UP000515156">
    <property type="component" value="Chromosome 6"/>
</dbReference>
<feature type="transmembrane region" description="Helical" evidence="6">
    <location>
        <begin position="69"/>
        <end position="91"/>
    </location>
</feature>
<gene>
    <name evidence="10" type="primary">SYNGR2</name>
</gene>
<dbReference type="OrthoDB" id="10041611at2759"/>
<evidence type="ECO:0000256" key="4">
    <source>
        <dbReference type="ARBA" id="ARBA00022989"/>
    </source>
</evidence>
<evidence type="ECO:0000256" key="6">
    <source>
        <dbReference type="PIRNR" id="PIRNR011282"/>
    </source>
</evidence>
<feature type="region of interest" description="Disordered" evidence="7">
    <location>
        <begin position="198"/>
        <end position="223"/>
    </location>
</feature>
<feature type="domain" description="MARVEL" evidence="8">
    <location>
        <begin position="20"/>
        <end position="170"/>
    </location>
</feature>
<protein>
    <recommendedName>
        <fullName evidence="6">Synaptogyrin</fullName>
    </recommendedName>
</protein>
<dbReference type="GO" id="GO:0030672">
    <property type="term" value="C:synaptic vesicle membrane"/>
    <property type="evidence" value="ECO:0007669"/>
    <property type="project" value="TreeGrafter"/>
</dbReference>
<dbReference type="GO" id="GO:0031594">
    <property type="term" value="C:neuromuscular junction"/>
    <property type="evidence" value="ECO:0007669"/>
    <property type="project" value="TreeGrafter"/>
</dbReference>
<keyword evidence="5 6" id="KW-0472">Membrane</keyword>
<dbReference type="AlphaFoldDB" id="A0A6P7YMV5"/>
<feature type="transmembrane region" description="Helical" evidence="6">
    <location>
        <begin position="103"/>
        <end position="126"/>
    </location>
</feature>
<dbReference type="PIRSF" id="PIRSF011282">
    <property type="entry name" value="Synaptogyrin"/>
    <property type="match status" value="1"/>
</dbReference>
<keyword evidence="9" id="KW-1185">Reference proteome</keyword>
<dbReference type="RefSeq" id="XP_030064515.1">
    <property type="nucleotide sequence ID" value="XM_030208655.1"/>
</dbReference>
<name>A0A6P7YMV5_9AMPH</name>
<dbReference type="PROSITE" id="PS51225">
    <property type="entry name" value="MARVEL"/>
    <property type="match status" value="1"/>
</dbReference>
<dbReference type="Pfam" id="PF01284">
    <property type="entry name" value="MARVEL"/>
    <property type="match status" value="1"/>
</dbReference>
<dbReference type="GeneID" id="115473579"/>
<reference evidence="10" key="1">
    <citation type="submission" date="2025-08" db="UniProtKB">
        <authorList>
            <consortium name="RefSeq"/>
        </authorList>
    </citation>
    <scope>IDENTIFICATION</scope>
</reference>
<comment type="similarity">
    <text evidence="2 6">Belongs to the synaptogyrin family.</text>
</comment>
<evidence type="ECO:0000256" key="1">
    <source>
        <dbReference type="ARBA" id="ARBA00004141"/>
    </source>
</evidence>
<proteinExistence type="inferred from homology"/>
<feature type="transmembrane region" description="Helical" evidence="6">
    <location>
        <begin position="27"/>
        <end position="49"/>
    </location>
</feature>
<dbReference type="PANTHER" id="PTHR10838">
    <property type="entry name" value="SYNAPTOGYRIN"/>
    <property type="match status" value="1"/>
</dbReference>
<evidence type="ECO:0000259" key="8">
    <source>
        <dbReference type="PROSITE" id="PS51225"/>
    </source>
</evidence>
<keyword evidence="4 6" id="KW-1133">Transmembrane helix</keyword>
<dbReference type="InterPro" id="IPR008253">
    <property type="entry name" value="Marvel"/>
</dbReference>
<evidence type="ECO:0000256" key="3">
    <source>
        <dbReference type="ARBA" id="ARBA00022692"/>
    </source>
</evidence>
<evidence type="ECO:0000256" key="7">
    <source>
        <dbReference type="SAM" id="MobiDB-lite"/>
    </source>
</evidence>
<dbReference type="KEGG" id="muo:115473579"/>
<feature type="transmembrane region" description="Helical" evidence="6">
    <location>
        <begin position="146"/>
        <end position="166"/>
    </location>
</feature>
<evidence type="ECO:0000313" key="9">
    <source>
        <dbReference type="Proteomes" id="UP000515156"/>
    </source>
</evidence>
<evidence type="ECO:0000256" key="2">
    <source>
        <dbReference type="ARBA" id="ARBA00010252"/>
    </source>
</evidence>
<organism evidence="9 10">
    <name type="scientific">Microcaecilia unicolor</name>
    <dbReference type="NCBI Taxonomy" id="1415580"/>
    <lineage>
        <taxon>Eukaryota</taxon>
        <taxon>Metazoa</taxon>
        <taxon>Chordata</taxon>
        <taxon>Craniata</taxon>
        <taxon>Vertebrata</taxon>
        <taxon>Euteleostomi</taxon>
        <taxon>Amphibia</taxon>
        <taxon>Gymnophiona</taxon>
        <taxon>Siphonopidae</taxon>
        <taxon>Microcaecilia</taxon>
    </lineage>
</organism>
<accession>A0A6P7YMV5</accession>
<comment type="subcellular location">
    <subcellularLocation>
        <location evidence="1 6">Membrane</location>
        <topology evidence="1 6">Multi-pass membrane protein</topology>
    </subcellularLocation>
</comment>
<dbReference type="InParanoid" id="A0A6P7YMV5"/>
<sequence>MESGAYGAAKAGGSFELGRFLQQPQTVLRIGNAVFALIVFACIIGEGYLNNPSESELKCIFNQNADACRYGIAIGVLALLGSVFFFALDIYFPQISNVTDRKYIVIADLGFSALWTFLWFVGFCFLTNQWLSITIPAPIGASSARAAIAFSFFSIFTWALQACLAFKRYRLGVEDFSQSYVDPTHDAATPYSSYPNLSSDSYRQQPPFTNNQENTDGYQPPAY</sequence>
<dbReference type="PANTHER" id="PTHR10838:SF19">
    <property type="entry name" value="SYNAPTOGYRIN-2 LIKE PROTEIN-RELATED"/>
    <property type="match status" value="1"/>
</dbReference>
<feature type="compositionally biased region" description="Polar residues" evidence="7">
    <location>
        <begin position="198"/>
        <end position="217"/>
    </location>
</feature>
<evidence type="ECO:0000256" key="5">
    <source>
        <dbReference type="ARBA" id="ARBA00023136"/>
    </source>
</evidence>
<dbReference type="InterPro" id="IPR016579">
    <property type="entry name" value="Synaptogyrin"/>
</dbReference>
<keyword evidence="3 6" id="KW-0812">Transmembrane</keyword>